<dbReference type="Proteomes" id="UP000662373">
    <property type="component" value="Unassembled WGS sequence"/>
</dbReference>
<keyword evidence="3" id="KW-1185">Reference proteome</keyword>
<proteinExistence type="predicted"/>
<keyword evidence="1" id="KW-0812">Transmembrane</keyword>
<evidence type="ECO:0000313" key="2">
    <source>
        <dbReference type="EMBL" id="MBJ7880198.1"/>
    </source>
</evidence>
<dbReference type="AlphaFoldDB" id="A0A934NHT4"/>
<reference evidence="2 3" key="1">
    <citation type="submission" date="2020-09" db="EMBL/GenBank/DDBJ databases">
        <title>Draft genome of Gelidibacter salicanalis PAMC21136.</title>
        <authorList>
            <person name="Park H."/>
        </authorList>
    </citation>
    <scope>NUCLEOTIDE SEQUENCE [LARGE SCALE GENOMIC DNA]</scope>
    <source>
        <strain evidence="2 3">PAMC21136</strain>
    </source>
</reference>
<organism evidence="2 3">
    <name type="scientific">Gelidibacter salicanalis</name>
    <dbReference type="NCBI Taxonomy" id="291193"/>
    <lineage>
        <taxon>Bacteria</taxon>
        <taxon>Pseudomonadati</taxon>
        <taxon>Bacteroidota</taxon>
        <taxon>Flavobacteriia</taxon>
        <taxon>Flavobacteriales</taxon>
        <taxon>Flavobacteriaceae</taxon>
        <taxon>Gelidibacter</taxon>
    </lineage>
</organism>
<evidence type="ECO:0000313" key="3">
    <source>
        <dbReference type="Proteomes" id="UP000662373"/>
    </source>
</evidence>
<sequence length="99" mass="11628">MAQDPTGGTVYIFINKVRNRAKIWHWQSDGFALYYKRLKSGTFELPKYDLKVGSLRLSYAHLILRVGGIAITNITRRKRYKKRDFGLLFYKIVFILALQ</sequence>
<feature type="transmembrane region" description="Helical" evidence="1">
    <location>
        <begin position="57"/>
        <end position="75"/>
    </location>
</feature>
<keyword evidence="1" id="KW-0472">Membrane</keyword>
<dbReference type="EMBL" id="JAEHJZ010000009">
    <property type="protein sequence ID" value="MBJ7880198.1"/>
    <property type="molecule type" value="Genomic_DNA"/>
</dbReference>
<dbReference type="RefSeq" id="WP_199598026.1">
    <property type="nucleotide sequence ID" value="NZ_JAEHJZ010000009.1"/>
</dbReference>
<dbReference type="PANTHER" id="PTHR36455:SF1">
    <property type="entry name" value="BLR8292 PROTEIN"/>
    <property type="match status" value="1"/>
</dbReference>
<name>A0A934NHT4_9FLAO</name>
<dbReference type="InterPro" id="IPR008878">
    <property type="entry name" value="Transposase_IS66_Orf2"/>
</dbReference>
<comment type="caution">
    <text evidence="2">The sequence shown here is derived from an EMBL/GenBank/DDBJ whole genome shotgun (WGS) entry which is preliminary data.</text>
</comment>
<evidence type="ECO:0000256" key="1">
    <source>
        <dbReference type="SAM" id="Phobius"/>
    </source>
</evidence>
<dbReference type="NCBIfam" id="NF033819">
    <property type="entry name" value="IS66_TnpB"/>
    <property type="match status" value="1"/>
</dbReference>
<dbReference type="PANTHER" id="PTHR36455">
    <property type="match status" value="1"/>
</dbReference>
<keyword evidence="1" id="KW-1133">Transmembrane helix</keyword>
<gene>
    <name evidence="2" type="primary">tnpB</name>
    <name evidence="2" type="ORF">JEM65_05970</name>
</gene>
<dbReference type="Pfam" id="PF05717">
    <property type="entry name" value="TnpB_IS66"/>
    <property type="match status" value="1"/>
</dbReference>
<accession>A0A934NHT4</accession>
<protein>
    <submittedName>
        <fullName evidence="2">IS66 family insertion sequence element accessory protein TnpB</fullName>
    </submittedName>
</protein>